<dbReference type="InterPro" id="IPR016181">
    <property type="entry name" value="Acyl_CoA_acyltransferase"/>
</dbReference>
<reference evidence="2 3" key="1">
    <citation type="submission" date="2024-02" db="EMBL/GenBank/DDBJ databases">
        <title>Deinococcus carri NBRC 110142.</title>
        <authorList>
            <person name="Ichikawa N."/>
            <person name="Katano-Makiyama Y."/>
            <person name="Hidaka K."/>
        </authorList>
    </citation>
    <scope>NUCLEOTIDE SEQUENCE [LARGE SCALE GENOMIC DNA]</scope>
    <source>
        <strain evidence="2 3">NBRC 110142</strain>
    </source>
</reference>
<evidence type="ECO:0000313" key="2">
    <source>
        <dbReference type="EMBL" id="GAA5513429.1"/>
    </source>
</evidence>
<dbReference type="PANTHER" id="PTHR43415">
    <property type="entry name" value="SPERMIDINE N(1)-ACETYLTRANSFERASE"/>
    <property type="match status" value="1"/>
</dbReference>
<dbReference type="EMBL" id="BAABRP010000007">
    <property type="protein sequence ID" value="GAA5513429.1"/>
    <property type="molecule type" value="Genomic_DNA"/>
</dbReference>
<feature type="domain" description="N-acetyltransferase" evidence="1">
    <location>
        <begin position="4"/>
        <end position="170"/>
    </location>
</feature>
<sequence>MPDLTLRERRPEDLPIQWHWEYAQTRPEWKLWDAPYFHEQEEPATLSLEAYTEKLLARPPSDNSRIIALEGECIGQVSRWEEAPTGGGWWELGVLIYDPQHWGGGLGTRALERWTAATFQETAAHVVMLTTWSGNERMIRAAQRVGYRECGRVPEARLWQGQRWDSVRLCVLRREWEALQTSRSKASG</sequence>
<organism evidence="2 3">
    <name type="scientific">Deinococcus carri</name>
    <dbReference type="NCBI Taxonomy" id="1211323"/>
    <lineage>
        <taxon>Bacteria</taxon>
        <taxon>Thermotogati</taxon>
        <taxon>Deinococcota</taxon>
        <taxon>Deinococci</taxon>
        <taxon>Deinococcales</taxon>
        <taxon>Deinococcaceae</taxon>
        <taxon>Deinococcus</taxon>
    </lineage>
</organism>
<gene>
    <name evidence="2" type="ORF">Dcar01_02164</name>
</gene>
<dbReference type="PROSITE" id="PS51186">
    <property type="entry name" value="GNAT"/>
    <property type="match status" value="1"/>
</dbReference>
<dbReference type="Proteomes" id="UP001401887">
    <property type="component" value="Unassembled WGS sequence"/>
</dbReference>
<comment type="caution">
    <text evidence="2">The sequence shown here is derived from an EMBL/GenBank/DDBJ whole genome shotgun (WGS) entry which is preliminary data.</text>
</comment>
<protein>
    <recommendedName>
        <fullName evidence="1">N-acetyltransferase domain-containing protein</fullName>
    </recommendedName>
</protein>
<evidence type="ECO:0000259" key="1">
    <source>
        <dbReference type="PROSITE" id="PS51186"/>
    </source>
</evidence>
<dbReference type="Pfam" id="PF13302">
    <property type="entry name" value="Acetyltransf_3"/>
    <property type="match status" value="1"/>
</dbReference>
<keyword evidence="3" id="KW-1185">Reference proteome</keyword>
<dbReference type="Gene3D" id="3.40.630.30">
    <property type="match status" value="1"/>
</dbReference>
<dbReference type="InterPro" id="IPR000182">
    <property type="entry name" value="GNAT_dom"/>
</dbReference>
<name>A0ABP9W7V4_9DEIO</name>
<dbReference type="PANTHER" id="PTHR43415:SF4">
    <property type="entry name" value="N-ACETYLTRANSFERASE DOMAIN-CONTAINING PROTEIN"/>
    <property type="match status" value="1"/>
</dbReference>
<dbReference type="RefSeq" id="WP_345465005.1">
    <property type="nucleotide sequence ID" value="NZ_BAABRP010000007.1"/>
</dbReference>
<evidence type="ECO:0000313" key="3">
    <source>
        <dbReference type="Proteomes" id="UP001401887"/>
    </source>
</evidence>
<proteinExistence type="predicted"/>
<dbReference type="SUPFAM" id="SSF55729">
    <property type="entry name" value="Acyl-CoA N-acyltransferases (Nat)"/>
    <property type="match status" value="1"/>
</dbReference>
<accession>A0ABP9W7V4</accession>